<keyword evidence="5" id="KW-1185">Reference proteome</keyword>
<dbReference type="EMBL" id="LT594595">
    <property type="protein sequence ID" value="SCQ16982.1"/>
    <property type="molecule type" value="Genomic_DNA"/>
</dbReference>
<dbReference type="InterPro" id="IPR011049">
    <property type="entry name" value="Serralysin-like_metalloprot_C"/>
</dbReference>
<proteinExistence type="predicted"/>
<organism evidence="4 5">
    <name type="scientific">Plasmodium ovale</name>
    <name type="common">malaria parasite P. ovale</name>
    <dbReference type="NCBI Taxonomy" id="36330"/>
    <lineage>
        <taxon>Eukaryota</taxon>
        <taxon>Sar</taxon>
        <taxon>Alveolata</taxon>
        <taxon>Apicomplexa</taxon>
        <taxon>Aconoidasida</taxon>
        <taxon>Haemosporida</taxon>
        <taxon>Plasmodiidae</taxon>
        <taxon>Plasmodium</taxon>
        <taxon>Plasmodium (Plasmodium)</taxon>
    </lineage>
</organism>
<reference evidence="4 5" key="1">
    <citation type="submission" date="2016-06" db="EMBL/GenBank/DDBJ databases">
        <authorList>
            <consortium name="Pathogen Informatics"/>
        </authorList>
    </citation>
    <scope>NUCLEOTIDE SEQUENCE [LARGE SCALE GENOMIC DNA]</scope>
    <source>
        <strain evidence="4">PocGH01</strain>
    </source>
</reference>
<dbReference type="VEuPathDB" id="PlasmoDB:PocGH01_14042500"/>
<keyword evidence="2" id="KW-0812">Transmembrane</keyword>
<evidence type="ECO:0000313" key="4">
    <source>
        <dbReference type="EMBL" id="SCQ16982.1"/>
    </source>
</evidence>
<feature type="region of interest" description="Disordered" evidence="1">
    <location>
        <begin position="435"/>
        <end position="482"/>
    </location>
</feature>
<feature type="chain" id="PRO_5008922177" evidence="3">
    <location>
        <begin position="25"/>
        <end position="809"/>
    </location>
</feature>
<evidence type="ECO:0000256" key="3">
    <source>
        <dbReference type="SAM" id="SignalP"/>
    </source>
</evidence>
<evidence type="ECO:0000256" key="2">
    <source>
        <dbReference type="SAM" id="Phobius"/>
    </source>
</evidence>
<keyword evidence="2" id="KW-0472">Membrane</keyword>
<feature type="region of interest" description="Disordered" evidence="1">
    <location>
        <begin position="37"/>
        <end position="58"/>
    </location>
</feature>
<feature type="transmembrane region" description="Helical" evidence="2">
    <location>
        <begin position="230"/>
        <end position="247"/>
    </location>
</feature>
<feature type="compositionally biased region" description="Low complexity" evidence="1">
    <location>
        <begin position="37"/>
        <end position="48"/>
    </location>
</feature>
<keyword evidence="3" id="KW-0732">Signal</keyword>
<feature type="transmembrane region" description="Helical" evidence="2">
    <location>
        <begin position="186"/>
        <end position="210"/>
    </location>
</feature>
<dbReference type="Proteomes" id="UP000242942">
    <property type="component" value="Chromosome 14"/>
</dbReference>
<feature type="transmembrane region" description="Helical" evidence="2">
    <location>
        <begin position="140"/>
        <end position="161"/>
    </location>
</feature>
<evidence type="ECO:0000256" key="1">
    <source>
        <dbReference type="SAM" id="MobiDB-lite"/>
    </source>
</evidence>
<feature type="signal peptide" evidence="3">
    <location>
        <begin position="1"/>
        <end position="24"/>
    </location>
</feature>
<keyword evidence="2" id="KW-1133">Transmembrane helix</keyword>
<accession>A0A1D3UA23</accession>
<sequence>MFKKYVLFLIVSLFSVFLVVYKKAVYENVDVGYYERGSTGKRSSISSDSDSDRDRCSGSDKICAVDYSDGSGESHSFNVITYDDRRINRVKKRVSDVFEPFFSEMKNETKDKHIISLFLEFVENAKLFIIISMRSSFHMLHAYGIVLISLLKILFIWFLIIKPYLQWLYFKCKILYTNLDYKMKKYIIGMVSIFTLFLYLFYTGIITYILNEISKCYKYMLKKVFRINNFLFKLFPYILSSLLYFTLVKTVPISFISFFIYSFFFPLPSVYSVIIILKYVYIPNINDCVISTLVQNEDYEGVEAIKRYPMVNDYEYVEVELSEERMEIKSGKKGKELEGARRRRGGNHLLEGEQQFGETQIEEVKEEKQTNGEKGADVLVKEKGADALVKEKGADALVKEKRADALVKEKRADALVKEKGADALVKEKGDDVLVKEKGDDVSGNEKEVNVSADEKDAKVEGEEKQTNRANNENTQSEKKLKEKNSMKKKLPFFNMDKFGFNSKKKKKEENRENNKMTEADCAERKECNYESLNVSKIEEVDRNSMHYDVPILLEYWLFINILKFLNFFFFFRKYSTASFTFEYFTLFVICINISEKLHEFVFLKRYKSSILVRFLKNIIVSTVDFVLYSLFNIRIENKEKKMGGGNNAQTDMKYIERSNLLIKLTKVIKEKLKLNETLRFSLTCIKSVITENVVESIKLPFYIKIFINILIYMPQLILLIFPSFILKIYFAYFFFIFPIFGSLKCLEEKSEIHNKIYFICYFFFYNIASVTVNHAFFKCLPFHNLYKILITISVQTVLKYIFNALKVKN</sequence>
<feature type="transmembrane region" description="Helical" evidence="2">
    <location>
        <begin position="552"/>
        <end position="571"/>
    </location>
</feature>
<feature type="transmembrane region" description="Helical" evidence="2">
    <location>
        <begin position="758"/>
        <end position="777"/>
    </location>
</feature>
<feature type="transmembrane region" description="Helical" evidence="2">
    <location>
        <begin position="728"/>
        <end position="746"/>
    </location>
</feature>
<evidence type="ECO:0000313" key="5">
    <source>
        <dbReference type="Proteomes" id="UP000242942"/>
    </source>
</evidence>
<protein>
    <submittedName>
        <fullName evidence="4">Uncharacterized protein</fullName>
    </submittedName>
</protein>
<feature type="transmembrane region" description="Helical" evidence="2">
    <location>
        <begin position="610"/>
        <end position="631"/>
    </location>
</feature>
<name>A0A1D3UA23_PLAOA</name>
<dbReference type="OrthoDB" id="372571at2759"/>
<dbReference type="VEuPathDB" id="PlasmoDB:POWCR01_140036800"/>
<feature type="transmembrane region" description="Helical" evidence="2">
    <location>
        <begin position="253"/>
        <end position="277"/>
    </location>
</feature>
<dbReference type="SUPFAM" id="SSF51120">
    <property type="entry name" value="beta-Roll"/>
    <property type="match status" value="1"/>
</dbReference>
<dbReference type="AlphaFoldDB" id="A0A1D3UA23"/>
<feature type="compositionally biased region" description="Basic and acidic residues" evidence="1">
    <location>
        <begin position="435"/>
        <end position="466"/>
    </location>
</feature>
<gene>
    <name evidence="4" type="primary">PocGH01_14042500</name>
    <name evidence="4" type="ORF">POCGH01_14042500</name>
</gene>